<dbReference type="EMBL" id="SMBX01000001">
    <property type="protein sequence ID" value="TCV03132.1"/>
    <property type="molecule type" value="Genomic_DNA"/>
</dbReference>
<dbReference type="GO" id="GO:0005829">
    <property type="term" value="C:cytosol"/>
    <property type="evidence" value="ECO:0007669"/>
    <property type="project" value="TreeGrafter"/>
</dbReference>
<dbReference type="NCBIfam" id="TIGR00838">
    <property type="entry name" value="argH"/>
    <property type="match status" value="1"/>
</dbReference>
<dbReference type="InterPro" id="IPR022761">
    <property type="entry name" value="Fumarate_lyase_N"/>
</dbReference>
<comment type="catalytic activity">
    <reaction evidence="1">
        <text>2-(N(omega)-L-arginino)succinate = fumarate + L-arginine</text>
        <dbReference type="Rhea" id="RHEA:24020"/>
        <dbReference type="ChEBI" id="CHEBI:29806"/>
        <dbReference type="ChEBI" id="CHEBI:32682"/>
        <dbReference type="ChEBI" id="CHEBI:57472"/>
        <dbReference type="EC" id="4.3.2.1"/>
    </reaction>
</comment>
<dbReference type="PANTHER" id="PTHR43814">
    <property type="entry name" value="ARGININOSUCCINATE LYASE"/>
    <property type="match status" value="1"/>
</dbReference>
<reference evidence="9 10" key="1">
    <citation type="submission" date="2019-03" db="EMBL/GenBank/DDBJ databases">
        <title>Genomic Encyclopedia of Type Strains, Phase IV (KMG-IV): sequencing the most valuable type-strain genomes for metagenomic binning, comparative biology and taxonomic classification.</title>
        <authorList>
            <person name="Goeker M."/>
        </authorList>
    </citation>
    <scope>NUCLEOTIDE SEQUENCE [LARGE SCALE GENOMIC DNA]</scope>
    <source>
        <strain evidence="9 10">DSM 100048</strain>
    </source>
</reference>
<gene>
    <name evidence="9" type="ORF">EV686_101595</name>
</gene>
<feature type="domain" description="Argininosuccinate lyase C-terminal" evidence="8">
    <location>
        <begin position="373"/>
        <end position="449"/>
    </location>
</feature>
<dbReference type="InterPro" id="IPR024083">
    <property type="entry name" value="Fumarase/histidase_N"/>
</dbReference>
<dbReference type="Pfam" id="PF14698">
    <property type="entry name" value="ASL_C2"/>
    <property type="match status" value="1"/>
</dbReference>
<keyword evidence="10" id="KW-1185">Reference proteome</keyword>
<name>A0A4R3VH31_9BURK</name>
<evidence type="ECO:0000259" key="7">
    <source>
        <dbReference type="Pfam" id="PF00206"/>
    </source>
</evidence>
<evidence type="ECO:0000313" key="10">
    <source>
        <dbReference type="Proteomes" id="UP000294692"/>
    </source>
</evidence>
<dbReference type="InterPro" id="IPR029419">
    <property type="entry name" value="Arg_succ_lyase_C"/>
</dbReference>
<evidence type="ECO:0000256" key="3">
    <source>
        <dbReference type="ARBA" id="ARBA00012338"/>
    </source>
</evidence>
<dbReference type="Proteomes" id="UP000294692">
    <property type="component" value="Unassembled WGS sequence"/>
</dbReference>
<dbReference type="UniPathway" id="UPA00068">
    <property type="reaction ID" value="UER00114"/>
</dbReference>
<dbReference type="GO" id="GO:0004056">
    <property type="term" value="F:argininosuccinate lyase activity"/>
    <property type="evidence" value="ECO:0007669"/>
    <property type="project" value="UniProtKB-UniRule"/>
</dbReference>
<dbReference type="AlphaFoldDB" id="A0A4R3VH31"/>
<organism evidence="9 10">
    <name type="scientific">Paracandidimonas soli</name>
    <dbReference type="NCBI Taxonomy" id="1917182"/>
    <lineage>
        <taxon>Bacteria</taxon>
        <taxon>Pseudomonadati</taxon>
        <taxon>Pseudomonadota</taxon>
        <taxon>Betaproteobacteria</taxon>
        <taxon>Burkholderiales</taxon>
        <taxon>Alcaligenaceae</taxon>
        <taxon>Paracandidimonas</taxon>
    </lineage>
</organism>
<proteinExistence type="predicted"/>
<dbReference type="Pfam" id="PF00206">
    <property type="entry name" value="Lyase_1"/>
    <property type="match status" value="1"/>
</dbReference>
<dbReference type="SUPFAM" id="SSF48557">
    <property type="entry name" value="L-aspartase-like"/>
    <property type="match status" value="1"/>
</dbReference>
<dbReference type="InterPro" id="IPR008948">
    <property type="entry name" value="L-Aspartase-like"/>
</dbReference>
<sequence>MSNSAESLSHSRTLAEARLKSAPSDLMVKLFEQPHLEREVRQFHEYLQVDIAHTIMLAEQNILEPEQARLILAALQEIVAMGPAHFPIDPLRGSFLLQVESHLFQRIGESIGGRMHTGRSRLDQGPTVRRLYKRRLLLEVFDQIMRLQEAILRLATKHSETLMPGYTCMQHAHPTTFGHYLLSFSTKISDDFDRLRGAFARLNLNPLGAAGLSGTAWPINRMRTTELLAFDGIVVNSKLAREAYYAAEVAAALSFVMSTLNDLATDFHLWSSHEFSFVETADEFCGTSSIFPQKKNPAGLEVVKFAAGTATTWLTTALATFRAEGTGDVVMRELPLLDEAFATTNGSLQLMAAMVESLTVHEQNMACAAGAHWSTATNLADLIVRDGSLSFREAHSLVARLVRLCTDRDISVQKITSDLLSDAARELGIFDPGLSTEAIRNSFDARTFVNTRTSLGGTAAAEIASLIEIARIVAGEQNEWLSARHKQVETAEASRKNAAARWLC</sequence>
<evidence type="ECO:0000313" key="9">
    <source>
        <dbReference type="EMBL" id="TCV03132.1"/>
    </source>
</evidence>
<dbReference type="Gene3D" id="1.10.40.30">
    <property type="entry name" value="Fumarase/aspartase (C-terminal domain)"/>
    <property type="match status" value="1"/>
</dbReference>
<comment type="caution">
    <text evidence="9">The sequence shown here is derived from an EMBL/GenBank/DDBJ whole genome shotgun (WGS) entry which is preliminary data.</text>
</comment>
<keyword evidence="4" id="KW-0055">Arginine biosynthesis</keyword>
<evidence type="ECO:0000256" key="4">
    <source>
        <dbReference type="ARBA" id="ARBA00022571"/>
    </source>
</evidence>
<evidence type="ECO:0000256" key="5">
    <source>
        <dbReference type="ARBA" id="ARBA00023239"/>
    </source>
</evidence>
<dbReference type="InterPro" id="IPR000362">
    <property type="entry name" value="Fumarate_lyase_fam"/>
</dbReference>
<dbReference type="GO" id="GO:0042450">
    <property type="term" value="P:L-arginine biosynthetic process via ornithine"/>
    <property type="evidence" value="ECO:0007669"/>
    <property type="project" value="UniProtKB-UniRule"/>
</dbReference>
<protein>
    <recommendedName>
        <fullName evidence="3 6">Argininosuccinate lyase</fullName>
        <ecNumber evidence="3 6">4.3.2.1</ecNumber>
    </recommendedName>
</protein>
<evidence type="ECO:0000256" key="1">
    <source>
        <dbReference type="ARBA" id="ARBA00000985"/>
    </source>
</evidence>
<evidence type="ECO:0000259" key="8">
    <source>
        <dbReference type="Pfam" id="PF14698"/>
    </source>
</evidence>
<dbReference type="CDD" id="cd01359">
    <property type="entry name" value="Argininosuccinate_lyase"/>
    <property type="match status" value="1"/>
</dbReference>
<keyword evidence="5 9" id="KW-0456">Lyase</keyword>
<feature type="domain" description="Fumarate lyase N-terminal" evidence="7">
    <location>
        <begin position="49"/>
        <end position="308"/>
    </location>
</feature>
<dbReference type="InterPro" id="IPR009049">
    <property type="entry name" value="Argininosuccinate_lyase"/>
</dbReference>
<accession>A0A4R3VH31</accession>
<dbReference type="Gene3D" id="1.20.200.10">
    <property type="entry name" value="Fumarase/aspartase (Central domain)"/>
    <property type="match status" value="1"/>
</dbReference>
<dbReference type="PANTHER" id="PTHR43814:SF1">
    <property type="entry name" value="ARGININOSUCCINATE LYASE"/>
    <property type="match status" value="1"/>
</dbReference>
<evidence type="ECO:0000256" key="6">
    <source>
        <dbReference type="NCBIfam" id="TIGR00838"/>
    </source>
</evidence>
<evidence type="ECO:0000256" key="2">
    <source>
        <dbReference type="ARBA" id="ARBA00004941"/>
    </source>
</evidence>
<dbReference type="RefSeq" id="WP_132473307.1">
    <property type="nucleotide sequence ID" value="NZ_JBHRVM010000001.1"/>
</dbReference>
<dbReference type="OrthoDB" id="9769623at2"/>
<dbReference type="PRINTS" id="PR00149">
    <property type="entry name" value="FUMRATELYASE"/>
</dbReference>
<comment type="pathway">
    <text evidence="2">Amino-acid biosynthesis; L-arginine biosynthesis; L-arginine from L-ornithine and carbamoyl phosphate: step 3/3.</text>
</comment>
<dbReference type="Gene3D" id="1.10.275.10">
    <property type="entry name" value="Fumarase/aspartase (N-terminal domain)"/>
    <property type="match status" value="1"/>
</dbReference>
<dbReference type="PRINTS" id="PR00145">
    <property type="entry name" value="ARGSUCLYASE"/>
</dbReference>
<keyword evidence="4" id="KW-0028">Amino-acid biosynthesis</keyword>
<dbReference type="EC" id="4.3.2.1" evidence="3 6"/>